<dbReference type="Proteomes" id="UP000292507">
    <property type="component" value="Unassembled WGS sequence"/>
</dbReference>
<keyword evidence="3" id="KW-1185">Reference proteome</keyword>
<protein>
    <submittedName>
        <fullName evidence="2">Uncharacterized protein</fullName>
    </submittedName>
</protein>
<keyword evidence="1" id="KW-0812">Transmembrane</keyword>
<evidence type="ECO:0000256" key="1">
    <source>
        <dbReference type="SAM" id="Phobius"/>
    </source>
</evidence>
<name>A0A4Q7YAK9_9ACTN</name>
<dbReference type="EMBL" id="SHKV01000001">
    <property type="protein sequence ID" value="RZU33604.1"/>
    <property type="molecule type" value="Genomic_DNA"/>
</dbReference>
<keyword evidence="1" id="KW-0472">Membrane</keyword>
<dbReference type="RefSeq" id="WP_104529369.1">
    <property type="nucleotide sequence ID" value="NZ_POQT01000026.1"/>
</dbReference>
<organism evidence="2 3">
    <name type="scientific">Blastococcus saxobsidens</name>
    <dbReference type="NCBI Taxonomy" id="138336"/>
    <lineage>
        <taxon>Bacteria</taxon>
        <taxon>Bacillati</taxon>
        <taxon>Actinomycetota</taxon>
        <taxon>Actinomycetes</taxon>
        <taxon>Geodermatophilales</taxon>
        <taxon>Geodermatophilaceae</taxon>
        <taxon>Blastococcus</taxon>
    </lineage>
</organism>
<reference evidence="2 3" key="1">
    <citation type="submission" date="2019-02" db="EMBL/GenBank/DDBJ databases">
        <title>Sequencing the genomes of 1000 actinobacteria strains.</title>
        <authorList>
            <person name="Klenk H.-P."/>
        </authorList>
    </citation>
    <scope>NUCLEOTIDE SEQUENCE [LARGE SCALE GENOMIC DNA]</scope>
    <source>
        <strain evidence="2 3">DSM 44509</strain>
    </source>
</reference>
<comment type="caution">
    <text evidence="2">The sequence shown here is derived from an EMBL/GenBank/DDBJ whole genome shotgun (WGS) entry which is preliminary data.</text>
</comment>
<feature type="transmembrane region" description="Helical" evidence="1">
    <location>
        <begin position="35"/>
        <end position="55"/>
    </location>
</feature>
<evidence type="ECO:0000313" key="3">
    <source>
        <dbReference type="Proteomes" id="UP000292507"/>
    </source>
</evidence>
<accession>A0A4Q7YAK9</accession>
<evidence type="ECO:0000313" key="2">
    <source>
        <dbReference type="EMBL" id="RZU33604.1"/>
    </source>
</evidence>
<dbReference type="AlphaFoldDB" id="A0A4Q7YAK9"/>
<sequence length="70" mass="7189">MSPRLQFMVFLAGSVAAGIFGVVWGLQAGGWRGTAVVLMAVGLFVLLAVLLLVMARKEGFKNLGGPGPGS</sequence>
<keyword evidence="1" id="KW-1133">Transmembrane helix</keyword>
<gene>
    <name evidence="2" type="ORF">BKA19_3336</name>
</gene>
<proteinExistence type="predicted"/>